<dbReference type="EMBL" id="OV696689">
    <property type="protein sequence ID" value="CAH1261430.1"/>
    <property type="molecule type" value="Genomic_DNA"/>
</dbReference>
<proteinExistence type="predicted"/>
<organism evidence="2 3">
    <name type="scientific">Branchiostoma lanceolatum</name>
    <name type="common">Common lancelet</name>
    <name type="synonym">Amphioxus lanceolatum</name>
    <dbReference type="NCBI Taxonomy" id="7740"/>
    <lineage>
        <taxon>Eukaryota</taxon>
        <taxon>Metazoa</taxon>
        <taxon>Chordata</taxon>
        <taxon>Cephalochordata</taxon>
        <taxon>Leptocardii</taxon>
        <taxon>Amphioxiformes</taxon>
        <taxon>Branchiostomatidae</taxon>
        <taxon>Branchiostoma</taxon>
    </lineage>
</organism>
<protein>
    <submittedName>
        <fullName evidence="2">Hypp2354 protein</fullName>
    </submittedName>
</protein>
<keyword evidence="3" id="KW-1185">Reference proteome</keyword>
<evidence type="ECO:0000256" key="1">
    <source>
        <dbReference type="SAM" id="SignalP"/>
    </source>
</evidence>
<dbReference type="AlphaFoldDB" id="A0A8K0EPH2"/>
<reference evidence="2" key="1">
    <citation type="submission" date="2022-01" db="EMBL/GenBank/DDBJ databases">
        <authorList>
            <person name="Braso-Vives M."/>
        </authorList>
    </citation>
    <scope>NUCLEOTIDE SEQUENCE</scope>
</reference>
<accession>A0A8K0EPH2</accession>
<evidence type="ECO:0000313" key="2">
    <source>
        <dbReference type="EMBL" id="CAH1261430.1"/>
    </source>
</evidence>
<sequence length="172" mass="18314">MGMNLKLLLLLVVAVAVISDEADAQPGHMPPEGFRGLQAVAPDPMGLHADVPPTDKSQLTGSIRHKRIIPTTCGVCVRFKRSREAMGMSLKLLLLLVVAVAIISHDADGRRGRGRGPTGLHVDGNSAEARLPRDLGAGVPQVKNKAEVDLMGGTFAQFPKFLLSCIEEPPLL</sequence>
<gene>
    <name evidence="2" type="primary">Hypp2354</name>
    <name evidence="2" type="ORF">BLAG_LOCUS16855</name>
</gene>
<evidence type="ECO:0000313" key="3">
    <source>
        <dbReference type="Proteomes" id="UP000838412"/>
    </source>
</evidence>
<feature type="chain" id="PRO_5035461205" evidence="1">
    <location>
        <begin position="25"/>
        <end position="172"/>
    </location>
</feature>
<feature type="signal peptide" evidence="1">
    <location>
        <begin position="1"/>
        <end position="24"/>
    </location>
</feature>
<name>A0A8K0EPH2_BRALA</name>
<dbReference type="Proteomes" id="UP000838412">
    <property type="component" value="Chromosome 4"/>
</dbReference>
<keyword evidence="1" id="KW-0732">Signal</keyword>